<evidence type="ECO:0000256" key="2">
    <source>
        <dbReference type="SAM" id="SignalP"/>
    </source>
</evidence>
<dbReference type="NCBIfam" id="TIGR01730">
    <property type="entry name" value="RND_mfp"/>
    <property type="match status" value="1"/>
</dbReference>
<gene>
    <name evidence="3" type="primary">mdtA_2</name>
    <name evidence="3" type="ORF">TM5383_02225</name>
</gene>
<dbReference type="GO" id="GO:1990281">
    <property type="term" value="C:efflux pump complex"/>
    <property type="evidence" value="ECO:0007669"/>
    <property type="project" value="TreeGrafter"/>
</dbReference>
<keyword evidence="4" id="KW-1185">Reference proteome</keyword>
<dbReference type="Gene3D" id="2.40.50.100">
    <property type="match status" value="1"/>
</dbReference>
<sequence>MMSLSHVVPLRKGRAAAAFGVAMAALLMTPAAQAQETPAEIIRPVKLMELERGDSKITRQFFGQVVARQTVDLAFQVGGQIVEFPVIEGQIVPKGGLIAKLDEELFSLQLDQATLQYDQAKRRLDRFNRLTGSAVVSEVTVQDTETQVGLARIARRNAEYALEHATLSAPFDALVATRNVANFTTVGAGAPIVRLHDMSDLRIEIDVPEVLFQRASTDTNVTLFARFPTGDTLYPLAIREYVAEASTIGQTFQLTLGLERPVGLTVLPGSSVTVLATVDQDGGNPILPTTAIDLANDGGPQVMVFTLSEDSEESADGLGTVALRRVEVRTSRDGEIVLVSGVEPGELIVRSGLPSLTDGQRVRRFVGFPD</sequence>
<dbReference type="Gene3D" id="2.40.420.20">
    <property type="match status" value="1"/>
</dbReference>
<proteinExistence type="inferred from homology"/>
<feature type="signal peptide" evidence="2">
    <location>
        <begin position="1"/>
        <end position="34"/>
    </location>
</feature>
<dbReference type="AlphaFoldDB" id="A0A0N7M235"/>
<dbReference type="InterPro" id="IPR006143">
    <property type="entry name" value="RND_pump_MFP"/>
</dbReference>
<name>A0A0N7M235_9RHOB</name>
<dbReference type="GO" id="GO:0015562">
    <property type="term" value="F:efflux transmembrane transporter activity"/>
    <property type="evidence" value="ECO:0007669"/>
    <property type="project" value="TreeGrafter"/>
</dbReference>
<dbReference type="EMBL" id="CYSF01000011">
    <property type="protein sequence ID" value="CUH85003.1"/>
    <property type="molecule type" value="Genomic_DNA"/>
</dbReference>
<keyword evidence="2" id="KW-0732">Signal</keyword>
<evidence type="ECO:0000256" key="1">
    <source>
        <dbReference type="ARBA" id="ARBA00009477"/>
    </source>
</evidence>
<dbReference type="Gene3D" id="1.10.287.470">
    <property type="entry name" value="Helix hairpin bin"/>
    <property type="match status" value="1"/>
</dbReference>
<dbReference type="PANTHER" id="PTHR30469">
    <property type="entry name" value="MULTIDRUG RESISTANCE PROTEIN MDTA"/>
    <property type="match status" value="1"/>
</dbReference>
<dbReference type="PANTHER" id="PTHR30469:SF20">
    <property type="entry name" value="EFFLUX RND TRANSPORTER PERIPLASMIC ADAPTOR SUBUNIT"/>
    <property type="match status" value="1"/>
</dbReference>
<dbReference type="RefSeq" id="WP_231725133.1">
    <property type="nucleotide sequence ID" value="NZ_CYSF01000011.1"/>
</dbReference>
<feature type="chain" id="PRO_5006015809" evidence="2">
    <location>
        <begin position="35"/>
        <end position="370"/>
    </location>
</feature>
<accession>A0A0N7M235</accession>
<organism evidence="3 4">
    <name type="scientific">Thalassovita mediterranea</name>
    <dbReference type="NCBI Taxonomy" id="340021"/>
    <lineage>
        <taxon>Bacteria</taxon>
        <taxon>Pseudomonadati</taxon>
        <taxon>Pseudomonadota</taxon>
        <taxon>Alphaproteobacteria</taxon>
        <taxon>Rhodobacterales</taxon>
        <taxon>Roseobacteraceae</taxon>
        <taxon>Thalassovita</taxon>
    </lineage>
</organism>
<evidence type="ECO:0000313" key="4">
    <source>
        <dbReference type="Proteomes" id="UP000051681"/>
    </source>
</evidence>
<dbReference type="Gene3D" id="2.40.30.170">
    <property type="match status" value="1"/>
</dbReference>
<comment type="similarity">
    <text evidence="1">Belongs to the membrane fusion protein (MFP) (TC 8.A.1) family.</text>
</comment>
<dbReference type="SUPFAM" id="SSF111369">
    <property type="entry name" value="HlyD-like secretion proteins"/>
    <property type="match status" value="1"/>
</dbReference>
<evidence type="ECO:0000313" key="3">
    <source>
        <dbReference type="EMBL" id="CUH85003.1"/>
    </source>
</evidence>
<dbReference type="STRING" id="340021.TM5383_02225"/>
<protein>
    <submittedName>
        <fullName evidence="3">Multidrug transporter MdtA</fullName>
    </submittedName>
</protein>
<dbReference type="Proteomes" id="UP000051681">
    <property type="component" value="Unassembled WGS sequence"/>
</dbReference>
<reference evidence="3 4" key="1">
    <citation type="submission" date="2015-09" db="EMBL/GenBank/DDBJ databases">
        <authorList>
            <consortium name="Swine Surveillance"/>
        </authorList>
    </citation>
    <scope>NUCLEOTIDE SEQUENCE [LARGE SCALE GENOMIC DNA]</scope>
    <source>
        <strain evidence="3 4">CECT 8383</strain>
    </source>
</reference>